<dbReference type="InterPro" id="IPR047907">
    <property type="entry name" value="CD1375-like"/>
</dbReference>
<accession>A0A7X0RQA2</accession>
<evidence type="ECO:0000313" key="1">
    <source>
        <dbReference type="EMBL" id="MBB6670294.1"/>
    </source>
</evidence>
<comment type="caution">
    <text evidence="1">The sequence shown here is derived from an EMBL/GenBank/DDBJ whole genome shotgun (WGS) entry which is preliminary data.</text>
</comment>
<dbReference type="Proteomes" id="UP000547209">
    <property type="component" value="Unassembled WGS sequence"/>
</dbReference>
<dbReference type="EMBL" id="JACJVP010000007">
    <property type="protein sequence ID" value="MBB6670294.1"/>
    <property type="molecule type" value="Genomic_DNA"/>
</dbReference>
<reference evidence="1 2" key="1">
    <citation type="submission" date="2020-08" db="EMBL/GenBank/DDBJ databases">
        <title>Cohnella phylogeny.</title>
        <authorList>
            <person name="Dunlap C."/>
        </authorList>
    </citation>
    <scope>NUCLEOTIDE SEQUENCE [LARGE SCALE GENOMIC DNA]</scope>
    <source>
        <strain evidence="1 2">DSM 28246</strain>
    </source>
</reference>
<dbReference type="AlphaFoldDB" id="A0A7X0RQA2"/>
<gene>
    <name evidence="1" type="ORF">H7C19_06290</name>
</gene>
<sequence length="65" mass="6757">MLLGLLFLCLRGGDISMAIVSVYVTLIIAGRRTYDQVPATIKPAVAADLAALGLDNNGQPIETAA</sequence>
<evidence type="ECO:0000313" key="2">
    <source>
        <dbReference type="Proteomes" id="UP000547209"/>
    </source>
</evidence>
<protein>
    <submittedName>
        <fullName evidence="1">Uncharacterized protein</fullName>
    </submittedName>
</protein>
<organism evidence="1 2">
    <name type="scientific">Cohnella nanjingensis</name>
    <dbReference type="NCBI Taxonomy" id="1387779"/>
    <lineage>
        <taxon>Bacteria</taxon>
        <taxon>Bacillati</taxon>
        <taxon>Bacillota</taxon>
        <taxon>Bacilli</taxon>
        <taxon>Bacillales</taxon>
        <taxon>Paenibacillaceae</taxon>
        <taxon>Cohnella</taxon>
    </lineage>
</organism>
<name>A0A7X0RQA2_9BACL</name>
<proteinExistence type="predicted"/>
<keyword evidence="2" id="KW-1185">Reference proteome</keyword>
<dbReference type="NCBIfam" id="NF040910">
    <property type="entry name" value="CD1375_fam"/>
    <property type="match status" value="1"/>
</dbReference>